<dbReference type="SUPFAM" id="SSF51126">
    <property type="entry name" value="Pectin lyase-like"/>
    <property type="match status" value="1"/>
</dbReference>
<dbReference type="GO" id="GO:0030599">
    <property type="term" value="F:pectinesterase activity"/>
    <property type="evidence" value="ECO:0007669"/>
    <property type="project" value="UniProtKB-EC"/>
</dbReference>
<evidence type="ECO:0000256" key="11">
    <source>
        <dbReference type="SAM" id="SignalP"/>
    </source>
</evidence>
<dbReference type="PANTHER" id="PTHR31321">
    <property type="entry name" value="ACYL-COA THIOESTER HYDROLASE YBHC-RELATED"/>
    <property type="match status" value="1"/>
</dbReference>
<evidence type="ECO:0000256" key="8">
    <source>
        <dbReference type="ARBA" id="ARBA00023085"/>
    </source>
</evidence>
<evidence type="ECO:0000256" key="1">
    <source>
        <dbReference type="ARBA" id="ARBA00004613"/>
    </source>
</evidence>
<dbReference type="UniPathway" id="UPA00545">
    <property type="reaction ID" value="UER00823"/>
</dbReference>
<dbReference type="STRING" id="1353952.A0A165I2N2"/>
<accession>A0A165I2N2</accession>
<dbReference type="Gene3D" id="2.160.20.10">
    <property type="entry name" value="Single-stranded right-handed beta-helix, Pectin lyase-like"/>
    <property type="match status" value="1"/>
</dbReference>
<keyword evidence="5" id="KW-0964">Secreted</keyword>
<comment type="similarity">
    <text evidence="3">Belongs to the pectinesterase family.</text>
</comment>
<dbReference type="InterPro" id="IPR012334">
    <property type="entry name" value="Pectin_lyas_fold"/>
</dbReference>
<dbReference type="EC" id="3.1.1.11" evidence="4"/>
<evidence type="ECO:0000313" key="14">
    <source>
        <dbReference type="Proteomes" id="UP000076842"/>
    </source>
</evidence>
<feature type="domain" description="Pectinesterase catalytic" evidence="12">
    <location>
        <begin position="41"/>
        <end position="328"/>
    </location>
</feature>
<organism evidence="13 14">
    <name type="scientific">Calocera cornea HHB12733</name>
    <dbReference type="NCBI Taxonomy" id="1353952"/>
    <lineage>
        <taxon>Eukaryota</taxon>
        <taxon>Fungi</taxon>
        <taxon>Dikarya</taxon>
        <taxon>Basidiomycota</taxon>
        <taxon>Agaricomycotina</taxon>
        <taxon>Dacrymycetes</taxon>
        <taxon>Dacrymycetales</taxon>
        <taxon>Dacrymycetaceae</taxon>
        <taxon>Calocera</taxon>
    </lineage>
</organism>
<dbReference type="EMBL" id="KV423935">
    <property type="protein sequence ID" value="KZT60059.1"/>
    <property type="molecule type" value="Genomic_DNA"/>
</dbReference>
<comment type="pathway">
    <text evidence="2">Glycan metabolism; pectin degradation; 2-dehydro-3-deoxy-D-gluconate from pectin: step 1/5.</text>
</comment>
<evidence type="ECO:0000256" key="10">
    <source>
        <dbReference type="ARBA" id="ARBA00047928"/>
    </source>
</evidence>
<dbReference type="GO" id="GO:0045490">
    <property type="term" value="P:pectin catabolic process"/>
    <property type="evidence" value="ECO:0007669"/>
    <property type="project" value="UniProtKB-UniPathway"/>
</dbReference>
<evidence type="ECO:0000256" key="6">
    <source>
        <dbReference type="ARBA" id="ARBA00022729"/>
    </source>
</evidence>
<keyword evidence="14" id="KW-1185">Reference proteome</keyword>
<dbReference type="Pfam" id="PF01095">
    <property type="entry name" value="Pectinesterase"/>
    <property type="match status" value="1"/>
</dbReference>
<dbReference type="OrthoDB" id="2019149at2759"/>
<evidence type="ECO:0000259" key="12">
    <source>
        <dbReference type="Pfam" id="PF01095"/>
    </source>
</evidence>
<keyword evidence="8" id="KW-0063">Aspartyl esterase</keyword>
<dbReference type="FunFam" id="2.160.20.10:FF:000014">
    <property type="entry name" value="Pectinesterase"/>
    <property type="match status" value="1"/>
</dbReference>
<feature type="signal peptide" evidence="11">
    <location>
        <begin position="1"/>
        <end position="15"/>
    </location>
</feature>
<dbReference type="GO" id="GO:0005576">
    <property type="term" value="C:extracellular region"/>
    <property type="evidence" value="ECO:0007669"/>
    <property type="project" value="UniProtKB-SubCell"/>
</dbReference>
<dbReference type="AlphaFoldDB" id="A0A165I2N2"/>
<evidence type="ECO:0000256" key="2">
    <source>
        <dbReference type="ARBA" id="ARBA00005184"/>
    </source>
</evidence>
<dbReference type="GO" id="GO:0042545">
    <property type="term" value="P:cell wall modification"/>
    <property type="evidence" value="ECO:0007669"/>
    <property type="project" value="InterPro"/>
</dbReference>
<evidence type="ECO:0000256" key="7">
    <source>
        <dbReference type="ARBA" id="ARBA00022801"/>
    </source>
</evidence>
<evidence type="ECO:0000256" key="9">
    <source>
        <dbReference type="ARBA" id="ARBA00042203"/>
    </source>
</evidence>
<evidence type="ECO:0000256" key="5">
    <source>
        <dbReference type="ARBA" id="ARBA00022525"/>
    </source>
</evidence>
<dbReference type="PANTHER" id="PTHR31321:SF57">
    <property type="entry name" value="PECTINESTERASE 53-RELATED"/>
    <property type="match status" value="1"/>
</dbReference>
<dbReference type="InParanoid" id="A0A165I2N2"/>
<dbReference type="InterPro" id="IPR011050">
    <property type="entry name" value="Pectin_lyase_fold/virulence"/>
</dbReference>
<dbReference type="Proteomes" id="UP000076842">
    <property type="component" value="Unassembled WGS sequence"/>
</dbReference>
<evidence type="ECO:0000313" key="13">
    <source>
        <dbReference type="EMBL" id="KZT60059.1"/>
    </source>
</evidence>
<keyword evidence="7" id="KW-0378">Hydrolase</keyword>
<reference evidence="13 14" key="1">
    <citation type="journal article" date="2016" name="Mol. Biol. Evol.">
        <title>Comparative Genomics of Early-Diverging Mushroom-Forming Fungi Provides Insights into the Origins of Lignocellulose Decay Capabilities.</title>
        <authorList>
            <person name="Nagy L.G."/>
            <person name="Riley R."/>
            <person name="Tritt A."/>
            <person name="Adam C."/>
            <person name="Daum C."/>
            <person name="Floudas D."/>
            <person name="Sun H."/>
            <person name="Yadav J.S."/>
            <person name="Pangilinan J."/>
            <person name="Larsson K.H."/>
            <person name="Matsuura K."/>
            <person name="Barry K."/>
            <person name="Labutti K."/>
            <person name="Kuo R."/>
            <person name="Ohm R.A."/>
            <person name="Bhattacharya S.S."/>
            <person name="Shirouzu T."/>
            <person name="Yoshinaga Y."/>
            <person name="Martin F.M."/>
            <person name="Grigoriev I.V."/>
            <person name="Hibbett D.S."/>
        </authorList>
    </citation>
    <scope>NUCLEOTIDE SEQUENCE [LARGE SCALE GENOMIC DNA]</scope>
    <source>
        <strain evidence="13 14">HHB12733</strain>
    </source>
</reference>
<evidence type="ECO:0000256" key="4">
    <source>
        <dbReference type="ARBA" id="ARBA00013229"/>
    </source>
</evidence>
<proteinExistence type="inferred from homology"/>
<comment type="catalytic activity">
    <reaction evidence="10">
        <text>[(1-&gt;4)-alpha-D-galacturonosyl methyl ester](n) + n H2O = [(1-&gt;4)-alpha-D-galacturonosyl](n) + n methanol + n H(+)</text>
        <dbReference type="Rhea" id="RHEA:22380"/>
        <dbReference type="Rhea" id="RHEA-COMP:14570"/>
        <dbReference type="Rhea" id="RHEA-COMP:14573"/>
        <dbReference type="ChEBI" id="CHEBI:15377"/>
        <dbReference type="ChEBI" id="CHEBI:15378"/>
        <dbReference type="ChEBI" id="CHEBI:17790"/>
        <dbReference type="ChEBI" id="CHEBI:140522"/>
        <dbReference type="ChEBI" id="CHEBI:140523"/>
        <dbReference type="EC" id="3.1.1.11"/>
    </reaction>
</comment>
<keyword evidence="6 11" id="KW-0732">Signal</keyword>
<dbReference type="InterPro" id="IPR000070">
    <property type="entry name" value="Pectinesterase_cat"/>
</dbReference>
<name>A0A165I2N2_9BASI</name>
<protein>
    <recommendedName>
        <fullName evidence="4">pectinesterase</fullName>
        <ecNumber evidence="4">3.1.1.11</ecNumber>
    </recommendedName>
    <alternativeName>
        <fullName evidence="9">Pectin methylesterase A</fullName>
    </alternativeName>
</protein>
<evidence type="ECO:0000256" key="3">
    <source>
        <dbReference type="ARBA" id="ARBA00008891"/>
    </source>
</evidence>
<gene>
    <name evidence="13" type="ORF">CALCODRAFT_553973</name>
</gene>
<sequence>MLLWSALFLAAAIRASPVLFGPRILPPQGAAVVRLGTSNPHEYPSVQSAVDALPQDSTTQSIFIYPGTYSEAVYINRTGPTYVFGYTWDTSTWTENEVTITRYAAKNTTGSDDASGTVRVHKDQFAMYNLNLVNTFGENPDNGQALALSAYGNEQGYYGVSLKSYQDTLLANTGTQFYSHSYIEGVVDFIFGQEGRAFITKSRIASAGPGCVTASGRDSATNPALYVLDQCEIVLADDAESGTSGKVYLGRPWHDYAAVAIQRSFLGDQLNPAGWSVWDPPPNENIDHVTFVEYQNYGPGQWNSQRANFSTLLTTSAEDAPYTIGSVLGSDYLSWVDQRYL</sequence>
<comment type="subcellular location">
    <subcellularLocation>
        <location evidence="1">Secreted</location>
    </subcellularLocation>
</comment>
<feature type="chain" id="PRO_5013380184" description="pectinesterase" evidence="11">
    <location>
        <begin position="16"/>
        <end position="341"/>
    </location>
</feature>